<name>A0ABQ0ACH0_9GAMM</name>
<feature type="transmembrane region" description="Helical" evidence="1">
    <location>
        <begin position="29"/>
        <end position="52"/>
    </location>
</feature>
<comment type="caution">
    <text evidence="2">The sequence shown here is derived from an EMBL/GenBank/DDBJ whole genome shotgun (WGS) entry which is preliminary data.</text>
</comment>
<dbReference type="Pfam" id="PF11804">
    <property type="entry name" value="DUF3325"/>
    <property type="match status" value="1"/>
</dbReference>
<keyword evidence="1" id="KW-0472">Membrane</keyword>
<protein>
    <submittedName>
        <fullName evidence="2">Uncharacterized protein</fullName>
    </submittedName>
</protein>
<evidence type="ECO:0000313" key="3">
    <source>
        <dbReference type="Proteomes" id="UP001465153"/>
    </source>
</evidence>
<reference evidence="2 3" key="1">
    <citation type="submission" date="2024-04" db="EMBL/GenBank/DDBJ databases">
        <title>Draft genome sequence of Sessilibacter corallicola NBRC 116591.</title>
        <authorList>
            <person name="Miyakawa T."/>
            <person name="Kusuya Y."/>
            <person name="Miura T."/>
        </authorList>
    </citation>
    <scope>NUCLEOTIDE SEQUENCE [LARGE SCALE GENOMIC DNA]</scope>
    <source>
        <strain evidence="2 3">KU-00831-HH</strain>
    </source>
</reference>
<dbReference type="InterPro" id="IPR021762">
    <property type="entry name" value="DUF3325"/>
</dbReference>
<organism evidence="2 3">
    <name type="scientific">Sessilibacter corallicola</name>
    <dbReference type="NCBI Taxonomy" id="2904075"/>
    <lineage>
        <taxon>Bacteria</taxon>
        <taxon>Pseudomonadati</taxon>
        <taxon>Pseudomonadota</taxon>
        <taxon>Gammaproteobacteria</taxon>
        <taxon>Cellvibrionales</taxon>
        <taxon>Cellvibrionaceae</taxon>
        <taxon>Sessilibacter</taxon>
    </lineage>
</organism>
<keyword evidence="1" id="KW-1133">Transmembrane helix</keyword>
<gene>
    <name evidence="2" type="ORF">NBRC116591_31580</name>
</gene>
<dbReference type="EMBL" id="BAABWN010000011">
    <property type="protein sequence ID" value="GAA6169347.1"/>
    <property type="molecule type" value="Genomic_DNA"/>
</dbReference>
<evidence type="ECO:0000256" key="1">
    <source>
        <dbReference type="SAM" id="Phobius"/>
    </source>
</evidence>
<dbReference type="RefSeq" id="WP_353303889.1">
    <property type="nucleotide sequence ID" value="NZ_BAABWN010000011.1"/>
</dbReference>
<keyword evidence="3" id="KW-1185">Reference proteome</keyword>
<evidence type="ECO:0000313" key="2">
    <source>
        <dbReference type="EMBL" id="GAA6169347.1"/>
    </source>
</evidence>
<keyword evidence="1" id="KW-0812">Transmembrane</keyword>
<accession>A0ABQ0ACH0</accession>
<sequence>MLEFITAAIGLVLISLSMRKHQKVFFPEALSQLTVIIIKSFGWSTLILSYKISIDHSGVGLGSLYYLGILTLFSFALAMFYTVYTDQQ</sequence>
<proteinExistence type="predicted"/>
<feature type="transmembrane region" description="Helical" evidence="1">
    <location>
        <begin position="64"/>
        <end position="84"/>
    </location>
</feature>
<dbReference type="Proteomes" id="UP001465153">
    <property type="component" value="Unassembled WGS sequence"/>
</dbReference>